<keyword evidence="2" id="KW-1185">Reference proteome</keyword>
<accession>A0ABW5PIB2</accession>
<dbReference type="RefSeq" id="WP_377604919.1">
    <property type="nucleotide sequence ID" value="NZ_JBHUME010000011.1"/>
</dbReference>
<comment type="caution">
    <text evidence="1">The sequence shown here is derived from an EMBL/GenBank/DDBJ whole genome shotgun (WGS) entry which is preliminary data.</text>
</comment>
<reference evidence="2" key="1">
    <citation type="journal article" date="2019" name="Int. J. Syst. Evol. Microbiol.">
        <title>The Global Catalogue of Microorganisms (GCM) 10K type strain sequencing project: providing services to taxonomists for standard genome sequencing and annotation.</title>
        <authorList>
            <consortium name="The Broad Institute Genomics Platform"/>
            <consortium name="The Broad Institute Genome Sequencing Center for Infectious Disease"/>
            <person name="Wu L."/>
            <person name="Ma J."/>
        </authorList>
    </citation>
    <scope>NUCLEOTIDE SEQUENCE [LARGE SCALE GENOMIC DNA]</scope>
    <source>
        <strain evidence="2">KCTC 3950</strain>
    </source>
</reference>
<evidence type="ECO:0000313" key="1">
    <source>
        <dbReference type="EMBL" id="MFD2614255.1"/>
    </source>
</evidence>
<evidence type="ECO:0000313" key="2">
    <source>
        <dbReference type="Proteomes" id="UP001597541"/>
    </source>
</evidence>
<gene>
    <name evidence="1" type="ORF">ACFSUF_17740</name>
</gene>
<name>A0ABW5PIB2_9BACL</name>
<dbReference type="Proteomes" id="UP001597541">
    <property type="component" value="Unassembled WGS sequence"/>
</dbReference>
<organism evidence="1 2">
    <name type="scientific">Paenibacillus gansuensis</name>
    <dbReference type="NCBI Taxonomy" id="306542"/>
    <lineage>
        <taxon>Bacteria</taxon>
        <taxon>Bacillati</taxon>
        <taxon>Bacillota</taxon>
        <taxon>Bacilli</taxon>
        <taxon>Bacillales</taxon>
        <taxon>Paenibacillaceae</taxon>
        <taxon>Paenibacillus</taxon>
    </lineage>
</organism>
<proteinExistence type="predicted"/>
<dbReference type="EMBL" id="JBHUME010000011">
    <property type="protein sequence ID" value="MFD2614255.1"/>
    <property type="molecule type" value="Genomic_DNA"/>
</dbReference>
<sequence>MKKLILFIIASITVFGITVFIYPTMYKQFEYKDLNIKIRENRFNGTKEYLISGHWINPAELEKAMSTMSMDDIFNLDGLSEEDKTKQINQVLDVIVRVSETFEDD</sequence>
<protein>
    <submittedName>
        <fullName evidence="1">Uncharacterized protein</fullName>
    </submittedName>
</protein>